<dbReference type="EMBL" id="BQKI01000005">
    <property type="protein sequence ID" value="GJM95006.1"/>
    <property type="molecule type" value="Genomic_DNA"/>
</dbReference>
<evidence type="ECO:0000256" key="1">
    <source>
        <dbReference type="SAM" id="MobiDB-lite"/>
    </source>
</evidence>
<feature type="compositionally biased region" description="Polar residues" evidence="1">
    <location>
        <begin position="1"/>
        <end position="10"/>
    </location>
</feature>
<gene>
    <name evidence="2" type="primary">ga11695</name>
    <name evidence="2" type="ORF">PR202_ga11695</name>
</gene>
<keyword evidence="3" id="KW-1185">Reference proteome</keyword>
<name>A0AAV5C9L5_ELECO</name>
<organism evidence="2 3">
    <name type="scientific">Eleusine coracana subsp. coracana</name>
    <dbReference type="NCBI Taxonomy" id="191504"/>
    <lineage>
        <taxon>Eukaryota</taxon>
        <taxon>Viridiplantae</taxon>
        <taxon>Streptophyta</taxon>
        <taxon>Embryophyta</taxon>
        <taxon>Tracheophyta</taxon>
        <taxon>Spermatophyta</taxon>
        <taxon>Magnoliopsida</taxon>
        <taxon>Liliopsida</taxon>
        <taxon>Poales</taxon>
        <taxon>Poaceae</taxon>
        <taxon>PACMAD clade</taxon>
        <taxon>Chloridoideae</taxon>
        <taxon>Cynodonteae</taxon>
        <taxon>Eleusininae</taxon>
        <taxon>Eleusine</taxon>
    </lineage>
</organism>
<proteinExistence type="predicted"/>
<protein>
    <submittedName>
        <fullName evidence="2">Uncharacterized protein</fullName>
    </submittedName>
</protein>
<reference evidence="2" key="1">
    <citation type="journal article" date="2018" name="DNA Res.">
        <title>Multiple hybrid de novo genome assembly of finger millet, an orphan allotetraploid crop.</title>
        <authorList>
            <person name="Hatakeyama M."/>
            <person name="Aluri S."/>
            <person name="Balachadran M.T."/>
            <person name="Sivarajan S.R."/>
            <person name="Patrignani A."/>
            <person name="Gruter S."/>
            <person name="Poveda L."/>
            <person name="Shimizu-Inatsugi R."/>
            <person name="Baeten J."/>
            <person name="Francoijs K.J."/>
            <person name="Nataraja K.N."/>
            <person name="Reddy Y.A.N."/>
            <person name="Phadnis S."/>
            <person name="Ravikumar R.L."/>
            <person name="Schlapbach R."/>
            <person name="Sreeman S.M."/>
            <person name="Shimizu K.K."/>
        </authorList>
    </citation>
    <scope>NUCLEOTIDE SEQUENCE</scope>
</reference>
<comment type="caution">
    <text evidence="2">The sequence shown here is derived from an EMBL/GenBank/DDBJ whole genome shotgun (WGS) entry which is preliminary data.</text>
</comment>
<dbReference type="AlphaFoldDB" id="A0AAV5C9L5"/>
<evidence type="ECO:0000313" key="3">
    <source>
        <dbReference type="Proteomes" id="UP001054889"/>
    </source>
</evidence>
<feature type="region of interest" description="Disordered" evidence="1">
    <location>
        <begin position="1"/>
        <end position="71"/>
    </location>
</feature>
<reference evidence="2" key="2">
    <citation type="submission" date="2021-12" db="EMBL/GenBank/DDBJ databases">
        <title>Resequencing data analysis of finger millet.</title>
        <authorList>
            <person name="Hatakeyama M."/>
            <person name="Aluri S."/>
            <person name="Balachadran M.T."/>
            <person name="Sivarajan S.R."/>
            <person name="Poveda L."/>
            <person name="Shimizu-Inatsugi R."/>
            <person name="Schlapbach R."/>
            <person name="Sreeman S.M."/>
            <person name="Shimizu K.K."/>
        </authorList>
    </citation>
    <scope>NUCLEOTIDE SEQUENCE</scope>
</reference>
<dbReference type="Proteomes" id="UP001054889">
    <property type="component" value="Unassembled WGS sequence"/>
</dbReference>
<evidence type="ECO:0000313" key="2">
    <source>
        <dbReference type="EMBL" id="GJM95006.1"/>
    </source>
</evidence>
<accession>A0AAV5C9L5</accession>
<sequence length="104" mass="11516">MQQAVVSNLQPVAASPAPRGSWLTRTSSPAVPRRGSARVRSTRNGSTESLDHLQRASKVRQQQQSSAPRRRVIQTTPFGGEYRLLFVSPSNFISCFINVSHVRL</sequence>